<name>A0A1R0H3U6_9FUNG</name>
<dbReference type="EMBL" id="LSSL01000719">
    <property type="protein sequence ID" value="OLY83862.1"/>
    <property type="molecule type" value="Genomic_DNA"/>
</dbReference>
<feature type="region of interest" description="Disordered" evidence="1">
    <location>
        <begin position="1"/>
        <end position="26"/>
    </location>
</feature>
<reference evidence="2 3" key="1">
    <citation type="journal article" date="2016" name="Mol. Biol. Evol.">
        <title>Genome-Wide Survey of Gut Fungi (Harpellales) Reveals the First Horizontally Transferred Ubiquitin Gene from a Mosquito Host.</title>
        <authorList>
            <person name="Wang Y."/>
            <person name="White M.M."/>
            <person name="Kvist S."/>
            <person name="Moncalvo J.M."/>
        </authorList>
    </citation>
    <scope>NUCLEOTIDE SEQUENCE [LARGE SCALE GENOMIC DNA]</scope>
    <source>
        <strain evidence="2 3">ALG-7-W6</strain>
    </source>
</reference>
<evidence type="ECO:0000313" key="2">
    <source>
        <dbReference type="EMBL" id="OLY83862.1"/>
    </source>
</evidence>
<evidence type="ECO:0000313" key="3">
    <source>
        <dbReference type="Proteomes" id="UP000187455"/>
    </source>
</evidence>
<accession>A0A1R0H3U6</accession>
<organism evidence="2 3">
    <name type="scientific">Smittium mucronatum</name>
    <dbReference type="NCBI Taxonomy" id="133383"/>
    <lineage>
        <taxon>Eukaryota</taxon>
        <taxon>Fungi</taxon>
        <taxon>Fungi incertae sedis</taxon>
        <taxon>Zoopagomycota</taxon>
        <taxon>Kickxellomycotina</taxon>
        <taxon>Harpellomycetes</taxon>
        <taxon>Harpellales</taxon>
        <taxon>Legeriomycetaceae</taxon>
        <taxon>Smittium</taxon>
    </lineage>
</organism>
<feature type="non-terminal residue" evidence="2">
    <location>
        <position position="26"/>
    </location>
</feature>
<proteinExistence type="predicted"/>
<dbReference type="Proteomes" id="UP000187455">
    <property type="component" value="Unassembled WGS sequence"/>
</dbReference>
<sequence length="26" mass="3005">MDTAGNSRATDKWESMLDYDVEPFPE</sequence>
<protein>
    <submittedName>
        <fullName evidence="2">Uncharacterized protein</fullName>
    </submittedName>
</protein>
<evidence type="ECO:0000256" key="1">
    <source>
        <dbReference type="SAM" id="MobiDB-lite"/>
    </source>
</evidence>
<gene>
    <name evidence="2" type="ORF">AYI68_g1985</name>
</gene>
<feature type="compositionally biased region" description="Acidic residues" evidence="1">
    <location>
        <begin position="17"/>
        <end position="26"/>
    </location>
</feature>
<keyword evidence="3" id="KW-1185">Reference proteome</keyword>
<comment type="caution">
    <text evidence="2">The sequence shown here is derived from an EMBL/GenBank/DDBJ whole genome shotgun (WGS) entry which is preliminary data.</text>
</comment>
<dbReference type="AlphaFoldDB" id="A0A1R0H3U6"/>